<dbReference type="InterPro" id="IPR054242">
    <property type="entry name" value="DUF6969"/>
</dbReference>
<dbReference type="Pfam" id="PF22308">
    <property type="entry name" value="DUF6969"/>
    <property type="match status" value="1"/>
</dbReference>
<dbReference type="EMBL" id="MLJW01000072">
    <property type="protein sequence ID" value="OIR02692.1"/>
    <property type="molecule type" value="Genomic_DNA"/>
</dbReference>
<organism evidence="2">
    <name type="scientific">mine drainage metagenome</name>
    <dbReference type="NCBI Taxonomy" id="410659"/>
    <lineage>
        <taxon>unclassified sequences</taxon>
        <taxon>metagenomes</taxon>
        <taxon>ecological metagenomes</taxon>
    </lineage>
</organism>
<protein>
    <recommendedName>
        <fullName evidence="1">DUF6969 domain-containing protein</fullName>
    </recommendedName>
</protein>
<sequence>MQARADRGSGFRLAPAELKTLLQAEPVQRRERIAEAAGTLLGCIDTYARRGAGMLADVLGRHAQFEEWAHYPAGDAVDRASGYSFYYHAHEARQRMRGEHGHFHVFGPAPTTGRHRTPAAGATSRYLHIVGISVDDRGFPLRLFTTNQWVTDERWLPAAVVIATLHKLDLRHARPARLARWVEATTRLFSVQIAALLHRRDARVEDKARHIARERLLADRRTHILSQCRVDLASQFQFLEGAGIG</sequence>
<comment type="caution">
    <text evidence="2">The sequence shown here is derived from an EMBL/GenBank/DDBJ whole genome shotgun (WGS) entry which is preliminary data.</text>
</comment>
<accession>A0A1J5SLX7</accession>
<reference evidence="2" key="1">
    <citation type="submission" date="2016-10" db="EMBL/GenBank/DDBJ databases">
        <title>Sequence of Gallionella enrichment culture.</title>
        <authorList>
            <person name="Poehlein A."/>
            <person name="Muehling M."/>
            <person name="Daniel R."/>
        </authorList>
    </citation>
    <scope>NUCLEOTIDE SEQUENCE</scope>
</reference>
<feature type="domain" description="DUF6969" evidence="1">
    <location>
        <begin position="35"/>
        <end position="230"/>
    </location>
</feature>
<dbReference type="AlphaFoldDB" id="A0A1J5SLX7"/>
<evidence type="ECO:0000313" key="2">
    <source>
        <dbReference type="EMBL" id="OIR02692.1"/>
    </source>
</evidence>
<evidence type="ECO:0000259" key="1">
    <source>
        <dbReference type="Pfam" id="PF22308"/>
    </source>
</evidence>
<proteinExistence type="predicted"/>
<name>A0A1J5SLX7_9ZZZZ</name>
<gene>
    <name evidence="2" type="ORF">GALL_151440</name>
</gene>